<dbReference type="PIRSF" id="PIRSF036684">
    <property type="entry name" value="ME_PTA"/>
    <property type="match status" value="1"/>
</dbReference>
<keyword evidence="5 9" id="KW-0479">Metal-binding</keyword>
<feature type="domain" description="Malic enzyme NAD-binding" evidence="11">
    <location>
        <begin position="163"/>
        <end position="400"/>
    </location>
</feature>
<dbReference type="InterPro" id="IPR042112">
    <property type="entry name" value="P_AcTrfase_dom2"/>
</dbReference>
<dbReference type="SMART" id="SM01274">
    <property type="entry name" value="malic"/>
    <property type="match status" value="1"/>
</dbReference>
<feature type="binding site" evidence="10">
    <location>
        <position position="162"/>
    </location>
    <ligand>
        <name>a divalent metal cation</name>
        <dbReference type="ChEBI" id="CHEBI:60240"/>
    </ligand>
</feature>
<evidence type="ECO:0000256" key="1">
    <source>
        <dbReference type="ARBA" id="ARBA00001936"/>
    </source>
</evidence>
<feature type="active site" description="Proton acceptor" evidence="8">
    <location>
        <position position="94"/>
    </location>
</feature>
<organism evidence="13 14">
    <name type="scientific">Dankookia rubra</name>
    <dbReference type="NCBI Taxonomy" id="1442381"/>
    <lineage>
        <taxon>Bacteria</taxon>
        <taxon>Pseudomonadati</taxon>
        <taxon>Pseudomonadota</taxon>
        <taxon>Alphaproteobacteria</taxon>
        <taxon>Acetobacterales</taxon>
        <taxon>Roseomonadaceae</taxon>
        <taxon>Dankookia</taxon>
    </lineage>
</organism>
<dbReference type="GO" id="GO:0004470">
    <property type="term" value="F:malic enzyme activity"/>
    <property type="evidence" value="ECO:0007669"/>
    <property type="project" value="InterPro"/>
</dbReference>
<dbReference type="Gene3D" id="3.40.50.10950">
    <property type="match status" value="1"/>
</dbReference>
<dbReference type="FunFam" id="3.40.50.10380:FF:000003">
    <property type="entry name" value="NADP-dependent malic enzyme"/>
    <property type="match status" value="1"/>
</dbReference>
<evidence type="ECO:0000259" key="12">
    <source>
        <dbReference type="SMART" id="SM01274"/>
    </source>
</evidence>
<dbReference type="PANTHER" id="PTHR43237">
    <property type="entry name" value="NADP-DEPENDENT MALIC ENZYME"/>
    <property type="match status" value="1"/>
</dbReference>
<dbReference type="Pfam" id="PF03949">
    <property type="entry name" value="Malic_M"/>
    <property type="match status" value="1"/>
</dbReference>
<dbReference type="GO" id="GO:0006108">
    <property type="term" value="P:malate metabolic process"/>
    <property type="evidence" value="ECO:0007669"/>
    <property type="project" value="InterPro"/>
</dbReference>
<name>A0A4R5Q6Z0_9PROT</name>
<dbReference type="SUPFAM" id="SSF51735">
    <property type="entry name" value="NAD(P)-binding Rossmann-fold domains"/>
    <property type="match status" value="1"/>
</dbReference>
<evidence type="ECO:0000256" key="8">
    <source>
        <dbReference type="PIRSR" id="PIRSR036684-1"/>
    </source>
</evidence>
<evidence type="ECO:0000256" key="6">
    <source>
        <dbReference type="ARBA" id="ARBA00023002"/>
    </source>
</evidence>
<dbReference type="CDD" id="cd05311">
    <property type="entry name" value="NAD_bind_2_malic_enz"/>
    <property type="match status" value="1"/>
</dbReference>
<dbReference type="SUPFAM" id="SSF53659">
    <property type="entry name" value="Isocitrate/Isopropylmalate dehydrogenase-like"/>
    <property type="match status" value="1"/>
</dbReference>
<dbReference type="InterPro" id="IPR051674">
    <property type="entry name" value="Malate_Decarboxylase"/>
</dbReference>
<dbReference type="GO" id="GO:0051287">
    <property type="term" value="F:NAD binding"/>
    <property type="evidence" value="ECO:0007669"/>
    <property type="project" value="InterPro"/>
</dbReference>
<dbReference type="FunFam" id="3.40.50.720:FF:000095">
    <property type="entry name" value="NADP-dependent malic enzyme"/>
    <property type="match status" value="1"/>
</dbReference>
<dbReference type="Gene3D" id="3.40.50.10380">
    <property type="entry name" value="Malic enzyme, N-terminal domain"/>
    <property type="match status" value="1"/>
</dbReference>
<dbReference type="EMBL" id="SMSJ01000120">
    <property type="protein sequence ID" value="TDH58456.1"/>
    <property type="molecule type" value="Genomic_DNA"/>
</dbReference>
<comment type="similarity">
    <text evidence="3">In the N-terminal section; belongs to the malic enzymes family.</text>
</comment>
<dbReference type="Proteomes" id="UP000295096">
    <property type="component" value="Unassembled WGS sequence"/>
</dbReference>
<evidence type="ECO:0000313" key="14">
    <source>
        <dbReference type="Proteomes" id="UP000295096"/>
    </source>
</evidence>
<evidence type="ECO:0000256" key="10">
    <source>
        <dbReference type="PIRSR" id="PIRSR036684-3"/>
    </source>
</evidence>
<reference evidence="13 14" key="1">
    <citation type="journal article" date="2016" name="J. Microbiol.">
        <title>Dankookia rubra gen. nov., sp. nov., an alphaproteobacterium isolated from sediment of a shallow stream.</title>
        <authorList>
            <person name="Kim W.H."/>
            <person name="Kim D.H."/>
            <person name="Kang K."/>
            <person name="Ahn T.Y."/>
        </authorList>
    </citation>
    <scope>NUCLEOTIDE SEQUENCE [LARGE SCALE GENOMIC DNA]</scope>
    <source>
        <strain evidence="13 14">JCM30602</strain>
    </source>
</reference>
<dbReference type="OrthoDB" id="9805787at2"/>
<sequence length="759" mass="81378">MDEDFRKAALDYHRLPRPGKLSIEPTKRMATQRDLGLAYSPGVAAACEEIAANPDAAWDYTSRGNMVAVITNGTAVLGLGAIGALASKPVMEGKAVLFKKFAGIDSIDIEVEERDPAKLIEVVAALEPSFGAINLEDIKAPECFEVERELRARMQIPVFHDDQHGTAIIVAAAVRNGLVLQGKRIEEVKLVNTGGGAAALACLDLLCEMGLRRENITVCDIHGVVHVGRAEGMDPYKSKYARATDARTLEEVLDGADVFLGLSAPRVLKAEWLNRLGPKPLIMALANPEPEILPEAVRAVRPDAIVATGRSDYPNQVNNVLCFPFIFRGALDVGATQINEAMKVAAADAIAALARVEASEVVAAAYGGNAPVFGAEYIIPKPFDPRLILEIAPAVARAAMESGVARRPIADFAAYRRELERFVFRSGYLMRPLFEADRQAPRRVVYSEGEDERTLRAVQTVLDEGIAEPVLLGRRAVIEARAKAMGLRMDFSESVEILDPNADIAKFAPLTEMYQLRVGRRGVPPEAAARRVTTRATVAAALLLEAGLVDAALVGGSGNWMRQFHYGFDVIGKSESTSRVYALSAVIIPSGTLFFVDTHLMVEPSAEQIAEMTLLAAEQVEAFGLTPKVALLSHSSFGGSNAPTARTMRAALKLIRAMAPELEVDGEMHADAALVPAIRARAVPDSTLKETANLLVFPNLDSANISFNLLKAAADGLQVGPILLGMRKPLHVLVPSVTARGIVNLTAVAVHQANALKAG</sequence>
<feature type="binding site" evidence="10">
    <location>
        <position position="287"/>
    </location>
    <ligand>
        <name>a divalent metal cation</name>
        <dbReference type="ChEBI" id="CHEBI:60240"/>
    </ligand>
</feature>
<feature type="binding site" evidence="9">
    <location>
        <position position="137"/>
    </location>
    <ligand>
        <name>a divalent metal cation</name>
        <dbReference type="ChEBI" id="CHEBI:60240"/>
    </ligand>
</feature>
<evidence type="ECO:0000259" key="11">
    <source>
        <dbReference type="SMART" id="SM00919"/>
    </source>
</evidence>
<dbReference type="InterPro" id="IPR036291">
    <property type="entry name" value="NAD(P)-bd_dom_sf"/>
</dbReference>
<keyword evidence="7" id="KW-0511">Multifunctional enzyme</keyword>
<dbReference type="InterPro" id="IPR012301">
    <property type="entry name" value="Malic_N_dom"/>
</dbReference>
<dbReference type="InterPro" id="IPR046346">
    <property type="entry name" value="Aminoacid_DH-like_N_sf"/>
</dbReference>
<comment type="cofactor">
    <cofactor evidence="1">
        <name>Mn(2+)</name>
        <dbReference type="ChEBI" id="CHEBI:29035"/>
    </cofactor>
</comment>
<evidence type="ECO:0000256" key="5">
    <source>
        <dbReference type="ARBA" id="ARBA00022723"/>
    </source>
</evidence>
<dbReference type="Gene3D" id="3.40.50.10750">
    <property type="entry name" value="Isocitrate/Isopropylmalate dehydrogenase-like"/>
    <property type="match status" value="1"/>
</dbReference>
<dbReference type="RefSeq" id="WP_133292726.1">
    <property type="nucleotide sequence ID" value="NZ_SMSJ01000120.1"/>
</dbReference>
<evidence type="ECO:0000256" key="4">
    <source>
        <dbReference type="ARBA" id="ARBA00008756"/>
    </source>
</evidence>
<comment type="similarity">
    <text evidence="4">In the C-terminal section; belongs to the phosphate acetyltransferase and butyryltransferase family.</text>
</comment>
<evidence type="ECO:0000256" key="9">
    <source>
        <dbReference type="PIRSR" id="PIRSR036684-2"/>
    </source>
</evidence>
<dbReference type="InterPro" id="IPR037062">
    <property type="entry name" value="Malic_N_dom_sf"/>
</dbReference>
<comment type="cofactor">
    <cofactor evidence="2">
        <name>Mg(2+)</name>
        <dbReference type="ChEBI" id="CHEBI:18420"/>
    </cofactor>
</comment>
<feature type="domain" description="Malic enzyme N-terminal" evidence="12">
    <location>
        <begin position="18"/>
        <end position="151"/>
    </location>
</feature>
<dbReference type="SUPFAM" id="SSF53223">
    <property type="entry name" value="Aminoacid dehydrogenase-like, N-terminal domain"/>
    <property type="match status" value="1"/>
</dbReference>
<feature type="binding site" evidence="9">
    <location>
        <position position="136"/>
    </location>
    <ligand>
        <name>a divalent metal cation</name>
        <dbReference type="ChEBI" id="CHEBI:60240"/>
    </ligand>
</feature>
<dbReference type="AlphaFoldDB" id="A0A4R5Q6Z0"/>
<comment type="caution">
    <text evidence="13">The sequence shown here is derived from an EMBL/GenBank/DDBJ whole genome shotgun (WGS) entry which is preliminary data.</text>
</comment>
<evidence type="ECO:0000256" key="3">
    <source>
        <dbReference type="ARBA" id="ARBA00007686"/>
    </source>
</evidence>
<dbReference type="Pfam" id="PF00390">
    <property type="entry name" value="malic"/>
    <property type="match status" value="1"/>
</dbReference>
<dbReference type="Gene3D" id="3.40.50.720">
    <property type="entry name" value="NAD(P)-binding Rossmann-like Domain"/>
    <property type="match status" value="1"/>
</dbReference>
<dbReference type="GO" id="GO:0016616">
    <property type="term" value="F:oxidoreductase activity, acting on the CH-OH group of donors, NAD or NADP as acceptor"/>
    <property type="evidence" value="ECO:0007669"/>
    <property type="project" value="InterPro"/>
</dbReference>
<dbReference type="Pfam" id="PF01515">
    <property type="entry name" value="PTA_PTB"/>
    <property type="match status" value="1"/>
</dbReference>
<dbReference type="InterPro" id="IPR002505">
    <property type="entry name" value="PTA_PTB"/>
</dbReference>
<dbReference type="InterPro" id="IPR042113">
    <property type="entry name" value="P_AcTrfase_dom1"/>
</dbReference>
<protein>
    <submittedName>
        <fullName evidence="13">NADP-dependent malic enzyme</fullName>
    </submittedName>
</protein>
<dbReference type="GO" id="GO:0016746">
    <property type="term" value="F:acyltransferase activity"/>
    <property type="evidence" value="ECO:0007669"/>
    <property type="project" value="InterPro"/>
</dbReference>
<dbReference type="InterPro" id="IPR012188">
    <property type="entry name" value="ME_PTA"/>
</dbReference>
<dbReference type="InterPro" id="IPR045213">
    <property type="entry name" value="Malic_NAD-bd_bact_type"/>
</dbReference>
<dbReference type="GO" id="GO:0046872">
    <property type="term" value="F:metal ion binding"/>
    <property type="evidence" value="ECO:0007669"/>
    <property type="project" value="UniProtKB-KW"/>
</dbReference>
<keyword evidence="6" id="KW-0560">Oxidoreductase</keyword>
<evidence type="ECO:0000313" key="13">
    <source>
        <dbReference type="EMBL" id="TDH58456.1"/>
    </source>
</evidence>
<evidence type="ECO:0000256" key="2">
    <source>
        <dbReference type="ARBA" id="ARBA00001946"/>
    </source>
</evidence>
<proteinExistence type="inferred from homology"/>
<dbReference type="PANTHER" id="PTHR43237:SF4">
    <property type="entry name" value="NADP-DEPENDENT MALIC ENZYME"/>
    <property type="match status" value="1"/>
</dbReference>
<keyword evidence="14" id="KW-1185">Reference proteome</keyword>
<feature type="binding site" evidence="10">
    <location>
        <begin position="76"/>
        <end position="83"/>
    </location>
    <ligand>
        <name>NADP(+)</name>
        <dbReference type="ChEBI" id="CHEBI:58349"/>
    </ligand>
</feature>
<accession>A0A4R5Q6Z0</accession>
<dbReference type="InterPro" id="IPR012302">
    <property type="entry name" value="Malic_NAD-bd"/>
</dbReference>
<evidence type="ECO:0000256" key="7">
    <source>
        <dbReference type="ARBA" id="ARBA00023268"/>
    </source>
</evidence>
<gene>
    <name evidence="13" type="ORF">E2C06_32560</name>
</gene>
<keyword evidence="10" id="KW-0521">NADP</keyword>
<dbReference type="SMART" id="SM00919">
    <property type="entry name" value="Malic_M"/>
    <property type="match status" value="1"/>
</dbReference>